<reference evidence="2 3" key="1">
    <citation type="submission" date="2020-08" db="EMBL/GenBank/DDBJ databases">
        <title>Functional genomics of gut bacteria from endangered species of beetles.</title>
        <authorList>
            <person name="Carlos-Shanley C."/>
        </authorList>
    </citation>
    <scope>NUCLEOTIDE SEQUENCE [LARGE SCALE GENOMIC DNA]</scope>
    <source>
        <strain evidence="2 3">S00151</strain>
    </source>
</reference>
<comment type="caution">
    <text evidence="2">The sequence shown here is derived from an EMBL/GenBank/DDBJ whole genome shotgun (WGS) entry which is preliminary data.</text>
</comment>
<dbReference type="Proteomes" id="UP000592180">
    <property type="component" value="Unassembled WGS sequence"/>
</dbReference>
<evidence type="ECO:0000313" key="2">
    <source>
        <dbReference type="EMBL" id="MBB4805922.1"/>
    </source>
</evidence>
<name>A0A840KG61_9FLAO</name>
<accession>A0A840KG61</accession>
<proteinExistence type="predicted"/>
<dbReference type="EMBL" id="JACHLE010000001">
    <property type="protein sequence ID" value="MBB4805922.1"/>
    <property type="molecule type" value="Genomic_DNA"/>
</dbReference>
<keyword evidence="1" id="KW-0732">Signal</keyword>
<organism evidence="2 3">
    <name type="scientific">Chryseobacterium defluvii</name>
    <dbReference type="NCBI Taxonomy" id="160396"/>
    <lineage>
        <taxon>Bacteria</taxon>
        <taxon>Pseudomonadati</taxon>
        <taxon>Bacteroidota</taxon>
        <taxon>Flavobacteriia</taxon>
        <taxon>Flavobacteriales</taxon>
        <taxon>Weeksellaceae</taxon>
        <taxon>Chryseobacterium group</taxon>
        <taxon>Chryseobacterium</taxon>
    </lineage>
</organism>
<protein>
    <recommendedName>
        <fullName evidence="4">C1q domain-containing protein</fullName>
    </recommendedName>
</protein>
<evidence type="ECO:0000256" key="1">
    <source>
        <dbReference type="SAM" id="SignalP"/>
    </source>
</evidence>
<sequence length="252" mass="27032">MKSKLLNFFFGLMIMMSHAQVVIGSGSVSPAAILKLDSNNKALRIPNLSITNRTDAANPIGSPAVGLMLYNTNTSISNDIAKGISYWGSDNRYHSAATPASTDEIISTSQIPLLVFSAAIGQKPVIASGSAVGGVPATLMLATSEILFDKFDGWNSTTSKYSIPSAGIYMLEFITEMSNTGNNGGTTLQEIIKGTTSLASAYGRDNIINNRMYTTVITTQGLAMNDLLAFKYSYTANNYRIQSGTLNIYKYQ</sequence>
<evidence type="ECO:0000313" key="3">
    <source>
        <dbReference type="Proteomes" id="UP000592180"/>
    </source>
</evidence>
<keyword evidence="3" id="KW-1185">Reference proteome</keyword>
<dbReference type="RefSeq" id="WP_184185904.1">
    <property type="nucleotide sequence ID" value="NZ_JACHLE010000001.1"/>
</dbReference>
<feature type="signal peptide" evidence="1">
    <location>
        <begin position="1"/>
        <end position="19"/>
    </location>
</feature>
<gene>
    <name evidence="2" type="ORF">HNP38_001194</name>
</gene>
<evidence type="ECO:0008006" key="4">
    <source>
        <dbReference type="Google" id="ProtNLM"/>
    </source>
</evidence>
<dbReference type="AlphaFoldDB" id="A0A840KG61"/>
<feature type="chain" id="PRO_5032958864" description="C1q domain-containing protein" evidence="1">
    <location>
        <begin position="20"/>
        <end position="252"/>
    </location>
</feature>